<dbReference type="CDD" id="cd03424">
    <property type="entry name" value="NUDIX_ADPRase_Nudt5_UGPPase_Nudt14"/>
    <property type="match status" value="1"/>
</dbReference>
<accession>A0NJ23</accession>
<dbReference type="AlphaFoldDB" id="A0NJ23"/>
<dbReference type="GO" id="GO:0016787">
    <property type="term" value="F:hydrolase activity"/>
    <property type="evidence" value="ECO:0007669"/>
    <property type="project" value="UniProtKB-KW"/>
</dbReference>
<dbReference type="Pfam" id="PF00293">
    <property type="entry name" value="NUDIX"/>
    <property type="match status" value="1"/>
</dbReference>
<feature type="domain" description="Nudix hydrolase" evidence="3">
    <location>
        <begin position="47"/>
        <end position="177"/>
    </location>
</feature>
<proteinExistence type="predicted"/>
<evidence type="ECO:0000313" key="5">
    <source>
        <dbReference type="Proteomes" id="UP000003346"/>
    </source>
</evidence>
<dbReference type="InterPro" id="IPR020084">
    <property type="entry name" value="NUDIX_hydrolase_CS"/>
</dbReference>
<comment type="cofactor">
    <cofactor evidence="1">
        <name>Mg(2+)</name>
        <dbReference type="ChEBI" id="CHEBI:18420"/>
    </cofactor>
</comment>
<dbReference type="InterPro" id="IPR015797">
    <property type="entry name" value="NUDIX_hydrolase-like_dom_sf"/>
</dbReference>
<evidence type="ECO:0000256" key="1">
    <source>
        <dbReference type="ARBA" id="ARBA00001946"/>
    </source>
</evidence>
<reference evidence="4 5" key="1">
    <citation type="submission" date="2006-11" db="EMBL/GenBank/DDBJ databases">
        <authorList>
            <consortium name="Laboratoire de Microbiologie (Universite Bourgogne)"/>
            <consortium name="GENOME Express"/>
            <consortium name="UMR Oenologie Ampelologie (Universite Bordeaux 2)"/>
            <person name="Guzzo J."/>
        </authorList>
    </citation>
    <scope>NUCLEOTIDE SEQUENCE [LARGE SCALE GENOMIC DNA]</scope>
    <source>
        <strain evidence="4 5">ATCC BAA-1163</strain>
    </source>
</reference>
<dbReference type="HOGENOM" id="CLU_062658_5_0_9"/>
<dbReference type="PANTHER" id="PTHR11839:SF18">
    <property type="entry name" value="NUDIX HYDROLASE DOMAIN-CONTAINING PROTEIN"/>
    <property type="match status" value="1"/>
</dbReference>
<dbReference type="GO" id="GO:0019693">
    <property type="term" value="P:ribose phosphate metabolic process"/>
    <property type="evidence" value="ECO:0007669"/>
    <property type="project" value="TreeGrafter"/>
</dbReference>
<comment type="caution">
    <text evidence="4">The sequence shown here is derived from an EMBL/GenBank/DDBJ whole genome shotgun (WGS) entry which is preliminary data.</text>
</comment>
<dbReference type="GO" id="GO:0006753">
    <property type="term" value="P:nucleoside phosphate metabolic process"/>
    <property type="evidence" value="ECO:0007669"/>
    <property type="project" value="TreeGrafter"/>
</dbReference>
<dbReference type="Gene3D" id="3.90.79.10">
    <property type="entry name" value="Nucleoside Triphosphate Pyrophosphohydrolase"/>
    <property type="match status" value="1"/>
</dbReference>
<dbReference type="PROSITE" id="PS00893">
    <property type="entry name" value="NUDIX_BOX"/>
    <property type="match status" value="1"/>
</dbReference>
<dbReference type="PANTHER" id="PTHR11839">
    <property type="entry name" value="UDP/ADP-SUGAR PYROPHOSPHATASE"/>
    <property type="match status" value="1"/>
</dbReference>
<dbReference type="EMBL" id="AAUV01000049">
    <property type="protein sequence ID" value="EAV39512.1"/>
    <property type="molecule type" value="Genomic_DNA"/>
</dbReference>
<dbReference type="InterPro" id="IPR000086">
    <property type="entry name" value="NUDIX_hydrolase_dom"/>
</dbReference>
<protein>
    <submittedName>
        <fullName evidence="4">ADP-ribose pyrophosphatase</fullName>
    </submittedName>
</protein>
<dbReference type="Proteomes" id="UP000003346">
    <property type="component" value="Unassembled WGS sequence"/>
</dbReference>
<gene>
    <name evidence="4" type="primary">nudF</name>
    <name evidence="4" type="ORF">OENOO_54027</name>
</gene>
<name>A0NJ23_OENOE</name>
<evidence type="ECO:0000259" key="3">
    <source>
        <dbReference type="PROSITE" id="PS51462"/>
    </source>
</evidence>
<dbReference type="SUPFAM" id="SSF55811">
    <property type="entry name" value="Nudix"/>
    <property type="match status" value="1"/>
</dbReference>
<organism evidence="4 5">
    <name type="scientific">Oenococcus oeni ATCC BAA-1163</name>
    <dbReference type="NCBI Taxonomy" id="379360"/>
    <lineage>
        <taxon>Bacteria</taxon>
        <taxon>Bacillati</taxon>
        <taxon>Bacillota</taxon>
        <taxon>Bacilli</taxon>
        <taxon>Lactobacillales</taxon>
        <taxon>Lactobacillaceae</taxon>
        <taxon>Oenococcus</taxon>
    </lineage>
</organism>
<keyword evidence="2" id="KW-0378">Hydrolase</keyword>
<dbReference type="PROSITE" id="PS51462">
    <property type="entry name" value="NUDIX"/>
    <property type="match status" value="1"/>
</dbReference>
<evidence type="ECO:0000256" key="2">
    <source>
        <dbReference type="ARBA" id="ARBA00022801"/>
    </source>
</evidence>
<sequence>MERKKMTEQGRILNEKKEFHGFIFDVVSRKIKTPDGLTVERQVVLHGNVVAFIAPVPVDNQIKFALGTEYRAGLNQERTSFPAGLINPGEDPKTAALREAREEIGLQYRDAQEIFCISTSEGFTNEATHLMLLTDLQGKTDKNFDPSEFVKTVFFTFEELEEKILSKKITTAPGIIGYQWMKMHPEVLEKL</sequence>
<evidence type="ECO:0000313" key="4">
    <source>
        <dbReference type="EMBL" id="EAV39512.1"/>
    </source>
</evidence>